<comment type="subcellular location">
    <subcellularLocation>
        <location evidence="1">Cell membrane</location>
        <topology evidence="1">Multi-pass membrane protein</topology>
    </subcellularLocation>
</comment>
<comment type="caution">
    <text evidence="7">The sequence shown here is derived from an EMBL/GenBank/DDBJ whole genome shotgun (WGS) entry which is preliminary data.</text>
</comment>
<evidence type="ECO:0000256" key="2">
    <source>
        <dbReference type="ARBA" id="ARBA00022475"/>
    </source>
</evidence>
<keyword evidence="4 6" id="KW-1133">Transmembrane helix</keyword>
<name>A0A2M7V9V7_9BACT</name>
<evidence type="ECO:0000256" key="1">
    <source>
        <dbReference type="ARBA" id="ARBA00004651"/>
    </source>
</evidence>
<gene>
    <name evidence="7" type="ORF">COX80_03820</name>
</gene>
<feature type="transmembrane region" description="Helical" evidence="6">
    <location>
        <begin position="33"/>
        <end position="54"/>
    </location>
</feature>
<evidence type="ECO:0008006" key="9">
    <source>
        <dbReference type="Google" id="ProtNLM"/>
    </source>
</evidence>
<sequence>MKKNFSAVSAYSLQSLVVVIILLNSFFETKDMWMLLVILVMLIVKVILAPVFFIRLIRKYALAFSVSTYLSTPITLIIITILVFIAHSQKLIPLTRIVPDHQVLLSLALSSLFLSLFLIVNRKGALSQIIGILSFENSIVVFAVFANLEQSAALQLGIVFDIFIWIMIASVFISMLYKHFGTLNVSSMKNLKD</sequence>
<dbReference type="AlphaFoldDB" id="A0A2M7V9V7"/>
<dbReference type="PANTHER" id="PTHR38601:SF1">
    <property type="entry name" value="HYDROGENASE-4 COMPONENT E"/>
    <property type="match status" value="1"/>
</dbReference>
<organism evidence="7 8">
    <name type="scientific">Candidatus Magasanikbacteria bacterium CG_4_10_14_0_2_um_filter_33_14</name>
    <dbReference type="NCBI Taxonomy" id="1974636"/>
    <lineage>
        <taxon>Bacteria</taxon>
        <taxon>Candidatus Magasanikiibacteriota</taxon>
    </lineage>
</organism>
<dbReference type="Proteomes" id="UP000231453">
    <property type="component" value="Unassembled WGS sequence"/>
</dbReference>
<keyword evidence="2" id="KW-1003">Cell membrane</keyword>
<evidence type="ECO:0000256" key="6">
    <source>
        <dbReference type="SAM" id="Phobius"/>
    </source>
</evidence>
<dbReference type="PANTHER" id="PTHR38601">
    <property type="entry name" value="HYDROGENASE-4 COMPONENT E"/>
    <property type="match status" value="1"/>
</dbReference>
<feature type="transmembrane region" description="Helical" evidence="6">
    <location>
        <begin position="61"/>
        <end position="86"/>
    </location>
</feature>
<evidence type="ECO:0000256" key="5">
    <source>
        <dbReference type="ARBA" id="ARBA00023136"/>
    </source>
</evidence>
<feature type="transmembrane region" description="Helical" evidence="6">
    <location>
        <begin position="7"/>
        <end position="27"/>
    </location>
</feature>
<proteinExistence type="predicted"/>
<feature type="transmembrane region" description="Helical" evidence="6">
    <location>
        <begin position="101"/>
        <end position="120"/>
    </location>
</feature>
<feature type="transmembrane region" description="Helical" evidence="6">
    <location>
        <begin position="129"/>
        <end position="148"/>
    </location>
</feature>
<reference evidence="8" key="1">
    <citation type="submission" date="2017-09" db="EMBL/GenBank/DDBJ databases">
        <title>Depth-based differentiation of microbial function through sediment-hosted aquifers and enrichment of novel symbionts in the deep terrestrial subsurface.</title>
        <authorList>
            <person name="Probst A.J."/>
            <person name="Ladd B."/>
            <person name="Jarett J.K."/>
            <person name="Geller-Mcgrath D.E."/>
            <person name="Sieber C.M.K."/>
            <person name="Emerson J.B."/>
            <person name="Anantharaman K."/>
            <person name="Thomas B.C."/>
            <person name="Malmstrom R."/>
            <person name="Stieglmeier M."/>
            <person name="Klingl A."/>
            <person name="Woyke T."/>
            <person name="Ryan C.M."/>
            <person name="Banfield J.F."/>
        </authorList>
    </citation>
    <scope>NUCLEOTIDE SEQUENCE [LARGE SCALE GENOMIC DNA]</scope>
</reference>
<evidence type="ECO:0000256" key="4">
    <source>
        <dbReference type="ARBA" id="ARBA00022989"/>
    </source>
</evidence>
<evidence type="ECO:0000256" key="3">
    <source>
        <dbReference type="ARBA" id="ARBA00022692"/>
    </source>
</evidence>
<dbReference type="EMBL" id="PFPL01000047">
    <property type="protein sequence ID" value="PIZ95684.1"/>
    <property type="molecule type" value="Genomic_DNA"/>
</dbReference>
<protein>
    <recommendedName>
        <fullName evidence="9">Hydrogenase</fullName>
    </recommendedName>
</protein>
<keyword evidence="5 6" id="KW-0472">Membrane</keyword>
<evidence type="ECO:0000313" key="7">
    <source>
        <dbReference type="EMBL" id="PIZ95684.1"/>
    </source>
</evidence>
<keyword evidence="3 6" id="KW-0812">Transmembrane</keyword>
<feature type="transmembrane region" description="Helical" evidence="6">
    <location>
        <begin position="154"/>
        <end position="177"/>
    </location>
</feature>
<dbReference type="GO" id="GO:0005886">
    <property type="term" value="C:plasma membrane"/>
    <property type="evidence" value="ECO:0007669"/>
    <property type="project" value="UniProtKB-SubCell"/>
</dbReference>
<accession>A0A2M7V9V7</accession>
<dbReference type="InterPro" id="IPR038730">
    <property type="entry name" value="HyfE-like"/>
</dbReference>
<evidence type="ECO:0000313" key="8">
    <source>
        <dbReference type="Proteomes" id="UP000231453"/>
    </source>
</evidence>